<dbReference type="PRINTS" id="PR00039">
    <property type="entry name" value="HTHLYSR"/>
</dbReference>
<feature type="domain" description="HTH lysR-type" evidence="5">
    <location>
        <begin position="9"/>
        <end position="66"/>
    </location>
</feature>
<dbReference type="Pfam" id="PF00126">
    <property type="entry name" value="HTH_1"/>
    <property type="match status" value="1"/>
</dbReference>
<dbReference type="GO" id="GO:0003700">
    <property type="term" value="F:DNA-binding transcription factor activity"/>
    <property type="evidence" value="ECO:0007669"/>
    <property type="project" value="InterPro"/>
</dbReference>
<gene>
    <name evidence="6" type="ORF">PPN31114_01076</name>
</gene>
<evidence type="ECO:0000256" key="3">
    <source>
        <dbReference type="ARBA" id="ARBA00023125"/>
    </source>
</evidence>
<dbReference type="OrthoDB" id="8683153at2"/>
<dbReference type="Proteomes" id="UP000366945">
    <property type="component" value="Unassembled WGS sequence"/>
</dbReference>
<evidence type="ECO:0000256" key="4">
    <source>
        <dbReference type="ARBA" id="ARBA00023163"/>
    </source>
</evidence>
<sequence>MTEAFGRLPSLNALRAFEAASRHLNFRVAAEELGVTQGAVAQQIRGLEAELGMKLFERHPRTLSLTENGRRYAGSVRRAFELLTEATQALRPEPLRLTISVTPTFAAKWLIPRLPAFLATHPDIDLRILATDRLSHFQADAVDLAVRYGRPPFGGGLSTELLFDEVQVAVASPQLIAATGHPAATGTLRGHALLHDAHNAWPQFLERAMPHASLPSTAQALLSTAKNIRFNQTALAIDAAVAGQGLALAHTDFIAPDVAAGRLVRLFDTELRTGAGFYIVSPRRQRHAGQVGNVRDWLLQQARMTS</sequence>
<proteinExistence type="inferred from homology"/>
<dbReference type="RefSeq" id="WP_150678403.1">
    <property type="nucleotide sequence ID" value="NZ_CABPSK010000001.1"/>
</dbReference>
<dbReference type="SUPFAM" id="SSF53850">
    <property type="entry name" value="Periplasmic binding protein-like II"/>
    <property type="match status" value="1"/>
</dbReference>
<dbReference type="PANTHER" id="PTHR30537:SF74">
    <property type="entry name" value="HTH-TYPE TRANSCRIPTIONAL REGULATOR TRPI"/>
    <property type="match status" value="1"/>
</dbReference>
<dbReference type="PANTHER" id="PTHR30537">
    <property type="entry name" value="HTH-TYPE TRANSCRIPTIONAL REGULATOR"/>
    <property type="match status" value="1"/>
</dbReference>
<dbReference type="AlphaFoldDB" id="A0A5E4T1N7"/>
<keyword evidence="2" id="KW-0805">Transcription regulation</keyword>
<dbReference type="InterPro" id="IPR036390">
    <property type="entry name" value="WH_DNA-bd_sf"/>
</dbReference>
<evidence type="ECO:0000256" key="1">
    <source>
        <dbReference type="ARBA" id="ARBA00009437"/>
    </source>
</evidence>
<organism evidence="6 7">
    <name type="scientific">Pandoraea pneumonica</name>
    <dbReference type="NCBI Taxonomy" id="2508299"/>
    <lineage>
        <taxon>Bacteria</taxon>
        <taxon>Pseudomonadati</taxon>
        <taxon>Pseudomonadota</taxon>
        <taxon>Betaproteobacteria</taxon>
        <taxon>Burkholderiales</taxon>
        <taxon>Burkholderiaceae</taxon>
        <taxon>Pandoraea</taxon>
    </lineage>
</organism>
<dbReference type="GO" id="GO:0043565">
    <property type="term" value="F:sequence-specific DNA binding"/>
    <property type="evidence" value="ECO:0007669"/>
    <property type="project" value="TreeGrafter"/>
</dbReference>
<dbReference type="Gene3D" id="3.40.190.10">
    <property type="entry name" value="Periplasmic binding protein-like II"/>
    <property type="match status" value="2"/>
</dbReference>
<comment type="similarity">
    <text evidence="1">Belongs to the LysR transcriptional regulatory family.</text>
</comment>
<dbReference type="Gene3D" id="1.10.10.10">
    <property type="entry name" value="Winged helix-like DNA-binding domain superfamily/Winged helix DNA-binding domain"/>
    <property type="match status" value="1"/>
</dbReference>
<evidence type="ECO:0000259" key="5">
    <source>
        <dbReference type="PROSITE" id="PS50931"/>
    </source>
</evidence>
<dbReference type="CDD" id="cd08432">
    <property type="entry name" value="PBP2_GcdR_TrpI_HvrB_AmpR_like"/>
    <property type="match status" value="1"/>
</dbReference>
<dbReference type="InterPro" id="IPR058163">
    <property type="entry name" value="LysR-type_TF_proteobact-type"/>
</dbReference>
<dbReference type="InterPro" id="IPR036388">
    <property type="entry name" value="WH-like_DNA-bd_sf"/>
</dbReference>
<protein>
    <submittedName>
        <fullName evidence="6">LysR family transcriptional regulator</fullName>
    </submittedName>
</protein>
<dbReference type="Pfam" id="PF03466">
    <property type="entry name" value="LysR_substrate"/>
    <property type="match status" value="1"/>
</dbReference>
<dbReference type="SUPFAM" id="SSF46785">
    <property type="entry name" value="Winged helix' DNA-binding domain"/>
    <property type="match status" value="1"/>
</dbReference>
<dbReference type="GO" id="GO:0006351">
    <property type="term" value="P:DNA-templated transcription"/>
    <property type="evidence" value="ECO:0007669"/>
    <property type="project" value="TreeGrafter"/>
</dbReference>
<evidence type="ECO:0000256" key="2">
    <source>
        <dbReference type="ARBA" id="ARBA00023015"/>
    </source>
</evidence>
<evidence type="ECO:0000313" key="6">
    <source>
        <dbReference type="EMBL" id="VVD79939.1"/>
    </source>
</evidence>
<dbReference type="EMBL" id="CABPSK010000001">
    <property type="protein sequence ID" value="VVD79939.1"/>
    <property type="molecule type" value="Genomic_DNA"/>
</dbReference>
<dbReference type="PROSITE" id="PS50931">
    <property type="entry name" value="HTH_LYSR"/>
    <property type="match status" value="1"/>
</dbReference>
<dbReference type="FunFam" id="1.10.10.10:FF:000038">
    <property type="entry name" value="Glycine cleavage system transcriptional activator"/>
    <property type="match status" value="1"/>
</dbReference>
<evidence type="ECO:0000313" key="7">
    <source>
        <dbReference type="Proteomes" id="UP000366945"/>
    </source>
</evidence>
<dbReference type="InterPro" id="IPR005119">
    <property type="entry name" value="LysR_subst-bd"/>
</dbReference>
<reference evidence="6 7" key="1">
    <citation type="submission" date="2019-08" db="EMBL/GenBank/DDBJ databases">
        <authorList>
            <person name="Peeters C."/>
        </authorList>
    </citation>
    <scope>NUCLEOTIDE SEQUENCE [LARGE SCALE GENOMIC DNA]</scope>
    <source>
        <strain evidence="6 7">LMG 31114</strain>
    </source>
</reference>
<dbReference type="InterPro" id="IPR000847">
    <property type="entry name" value="LysR_HTH_N"/>
</dbReference>
<dbReference type="NCBIfam" id="NF008352">
    <property type="entry name" value="PRK11139.1"/>
    <property type="match status" value="1"/>
</dbReference>
<keyword evidence="7" id="KW-1185">Reference proteome</keyword>
<keyword evidence="4" id="KW-0804">Transcription</keyword>
<keyword evidence="3" id="KW-0238">DNA-binding</keyword>
<dbReference type="GeneID" id="300403132"/>
<accession>A0A5E4T1N7</accession>
<name>A0A5E4T1N7_9BURK</name>